<name>A0A7V5HZV5_UNCAE</name>
<dbReference type="AlphaFoldDB" id="A0A7V5HZV5"/>
<sequence>MKIAISTDKGNVSPHFGRCPTFTIVEIADGKIIKKEEIPNPGHHPGFLPEFLKEKGVECIICGGMGPRAQSLFTQKKINVILGVEGKINDVIDKLLKGELKGGESLCRPGQGKGYGIPKSECSH</sequence>
<proteinExistence type="predicted"/>
<evidence type="ECO:0000259" key="1">
    <source>
        <dbReference type="Pfam" id="PF02579"/>
    </source>
</evidence>
<dbReference type="CDD" id="cd00851">
    <property type="entry name" value="MTH1175"/>
    <property type="match status" value="1"/>
</dbReference>
<dbReference type="Proteomes" id="UP000886070">
    <property type="component" value="Unassembled WGS sequence"/>
</dbReference>
<dbReference type="EMBL" id="DRTT01000164">
    <property type="protein sequence ID" value="HHF99018.1"/>
    <property type="molecule type" value="Genomic_DNA"/>
</dbReference>
<evidence type="ECO:0000313" key="2">
    <source>
        <dbReference type="EMBL" id="HHF99018.1"/>
    </source>
</evidence>
<dbReference type="PANTHER" id="PTHR42983:SF1">
    <property type="entry name" value="IRON-MOLYBDENUM PROTEIN"/>
    <property type="match status" value="1"/>
</dbReference>
<feature type="domain" description="Dinitrogenase iron-molybdenum cofactor biosynthesis" evidence="1">
    <location>
        <begin position="9"/>
        <end position="96"/>
    </location>
</feature>
<dbReference type="InterPro" id="IPR033913">
    <property type="entry name" value="MTH1175_dom"/>
</dbReference>
<gene>
    <name evidence="2" type="ORF">ENL39_05995</name>
</gene>
<dbReference type="PANTHER" id="PTHR42983">
    <property type="entry name" value="DINITROGENASE IRON-MOLYBDENUM COFACTOR PROTEIN-RELATED"/>
    <property type="match status" value="1"/>
</dbReference>
<reference evidence="2" key="1">
    <citation type="journal article" date="2020" name="mSystems">
        <title>Genome- and Community-Level Interaction Insights into Carbon Utilization and Element Cycling Functions of Hydrothermarchaeota in Hydrothermal Sediment.</title>
        <authorList>
            <person name="Zhou Z."/>
            <person name="Liu Y."/>
            <person name="Xu W."/>
            <person name="Pan J."/>
            <person name="Luo Z.H."/>
            <person name="Li M."/>
        </authorList>
    </citation>
    <scope>NUCLEOTIDE SEQUENCE [LARGE SCALE GENOMIC DNA]</scope>
    <source>
        <strain evidence="2">HyVt-92</strain>
    </source>
</reference>
<dbReference type="InterPro" id="IPR003731">
    <property type="entry name" value="Di-Nase_FeMo-co_biosynth"/>
</dbReference>
<dbReference type="Gene3D" id="3.30.420.130">
    <property type="entry name" value="Dinitrogenase iron-molybdenum cofactor biosynthesis domain"/>
    <property type="match status" value="1"/>
</dbReference>
<accession>A0A7V5HZV5</accession>
<organism evidence="2">
    <name type="scientific">Aerophobetes bacterium</name>
    <dbReference type="NCBI Taxonomy" id="2030807"/>
    <lineage>
        <taxon>Bacteria</taxon>
        <taxon>Candidatus Aerophobota</taxon>
    </lineage>
</organism>
<dbReference type="SUPFAM" id="SSF53146">
    <property type="entry name" value="Nitrogenase accessory factor-like"/>
    <property type="match status" value="1"/>
</dbReference>
<comment type="caution">
    <text evidence="2">The sequence shown here is derived from an EMBL/GenBank/DDBJ whole genome shotgun (WGS) entry which is preliminary data.</text>
</comment>
<dbReference type="InterPro" id="IPR036105">
    <property type="entry name" value="DiNase_FeMo-co_biosyn_sf"/>
</dbReference>
<dbReference type="Pfam" id="PF02579">
    <property type="entry name" value="Nitro_FeMo-Co"/>
    <property type="match status" value="1"/>
</dbReference>
<protein>
    <submittedName>
        <fullName evidence="2">Dinitrogenase iron-molybdenum cofactor</fullName>
    </submittedName>
</protein>